<keyword evidence="1" id="KW-0812">Transmembrane</keyword>
<name>Q0F3A7_9PROT</name>
<feature type="transmembrane region" description="Helical" evidence="1">
    <location>
        <begin position="6"/>
        <end position="24"/>
    </location>
</feature>
<reference evidence="3 4" key="1">
    <citation type="submission" date="2006-09" db="EMBL/GenBank/DDBJ databases">
        <authorList>
            <person name="Emerson D."/>
            <person name="Ferriera S."/>
            <person name="Johnson J."/>
            <person name="Kravitz S."/>
            <person name="Halpern A."/>
            <person name="Remington K."/>
            <person name="Beeson K."/>
            <person name="Tran B."/>
            <person name="Rogers Y.-H."/>
            <person name="Friedman R."/>
            <person name="Venter J.C."/>
        </authorList>
    </citation>
    <scope>NUCLEOTIDE SEQUENCE [LARGE SCALE GENOMIC DNA]</scope>
    <source>
        <strain evidence="3 4">PV-1</strain>
    </source>
</reference>
<dbReference type="PANTHER" id="PTHR43081">
    <property type="entry name" value="ADENYLATE CYCLASE, TERMINAL-DIFFERENTIATION SPECIFIC-RELATED"/>
    <property type="match status" value="1"/>
</dbReference>
<feature type="domain" description="Guanylate cyclase" evidence="2">
    <location>
        <begin position="119"/>
        <end position="252"/>
    </location>
</feature>
<feature type="transmembrane region" description="Helical" evidence="1">
    <location>
        <begin position="57"/>
        <end position="77"/>
    </location>
</feature>
<dbReference type="Proteomes" id="UP000005297">
    <property type="component" value="Unassembled WGS sequence"/>
</dbReference>
<dbReference type="EMBL" id="AATS01000001">
    <property type="protein sequence ID" value="EAU56034.1"/>
    <property type="molecule type" value="Genomic_DNA"/>
</dbReference>
<dbReference type="CDD" id="cd07302">
    <property type="entry name" value="CHD"/>
    <property type="match status" value="1"/>
</dbReference>
<accession>Q0F3A7</accession>
<dbReference type="InterPro" id="IPR029787">
    <property type="entry name" value="Nucleotide_cyclase"/>
</dbReference>
<keyword evidence="1" id="KW-0472">Membrane</keyword>
<dbReference type="GO" id="GO:0006171">
    <property type="term" value="P:cAMP biosynthetic process"/>
    <property type="evidence" value="ECO:0007669"/>
    <property type="project" value="TreeGrafter"/>
</dbReference>
<gene>
    <name evidence="3" type="ORF">SPV1_04418</name>
</gene>
<organism evidence="3 4">
    <name type="scientific">Mariprofundus ferrooxydans PV-1</name>
    <dbReference type="NCBI Taxonomy" id="314345"/>
    <lineage>
        <taxon>Bacteria</taxon>
        <taxon>Pseudomonadati</taxon>
        <taxon>Pseudomonadota</taxon>
        <taxon>Candidatius Mariprofundia</taxon>
        <taxon>Mariprofundales</taxon>
        <taxon>Mariprofundaceae</taxon>
        <taxon>Mariprofundus</taxon>
    </lineage>
</organism>
<proteinExistence type="predicted"/>
<keyword evidence="1" id="KW-1133">Transmembrane helix</keyword>
<dbReference type="RefSeq" id="WP_009851179.1">
    <property type="nucleotide sequence ID" value="NZ_DS022295.1"/>
</dbReference>
<evidence type="ECO:0000259" key="2">
    <source>
        <dbReference type="PROSITE" id="PS50125"/>
    </source>
</evidence>
<dbReference type="PROSITE" id="PS50125">
    <property type="entry name" value="GUANYLATE_CYCLASE_2"/>
    <property type="match status" value="1"/>
</dbReference>
<dbReference type="Pfam" id="PF00211">
    <property type="entry name" value="Guanylate_cyc"/>
    <property type="match status" value="1"/>
</dbReference>
<dbReference type="SMART" id="SM00044">
    <property type="entry name" value="CYCc"/>
    <property type="match status" value="1"/>
</dbReference>
<protein>
    <submittedName>
        <fullName evidence="3">Adenylate/guanylate cyclase</fullName>
    </submittedName>
</protein>
<sequence>MIKLLNFSFVLLFCLVAVVALPRLKAFGGALLASGFILVYLLVTQYLFVSYRWWVDLLIPTGSVFVLYSAMTAYRFLTEERHAREIKSMFSHYTTEKVVNELLEHPELARLGGIRREVTVLFSDVRSFTTYSEHHTPEEVVSALNELLSAMTDVIMHWDGTLDKFVGDEIMAFWGAPGNQQNHAELATQCSLHMLQRLGELQHKWQMEGKEILDIGIGLNTGEVIVGNIGSETKKLDYTIIGDAVNLGARVEALTRNYNVHFMMTEYTLQKIEHLLPVQGQKPVSGGLGHIRVTRLDEVTVKGKTKPVVVYEVTDSELNK</sequence>
<dbReference type="OrthoDB" id="5288193at2"/>
<dbReference type="InParanoid" id="Q0F3A7"/>
<dbReference type="GO" id="GO:0004016">
    <property type="term" value="F:adenylate cyclase activity"/>
    <property type="evidence" value="ECO:0007669"/>
    <property type="project" value="UniProtKB-ARBA"/>
</dbReference>
<dbReference type="PANTHER" id="PTHR43081:SF1">
    <property type="entry name" value="ADENYLATE CYCLASE, TERMINAL-DIFFERENTIATION SPECIFIC"/>
    <property type="match status" value="1"/>
</dbReference>
<dbReference type="InterPro" id="IPR001054">
    <property type="entry name" value="A/G_cyclase"/>
</dbReference>
<evidence type="ECO:0000313" key="3">
    <source>
        <dbReference type="EMBL" id="EAU56034.1"/>
    </source>
</evidence>
<keyword evidence="4" id="KW-1185">Reference proteome</keyword>
<dbReference type="HOGENOM" id="CLU_000445_110_1_0"/>
<evidence type="ECO:0000313" key="4">
    <source>
        <dbReference type="Proteomes" id="UP000005297"/>
    </source>
</evidence>
<feature type="transmembrane region" description="Helical" evidence="1">
    <location>
        <begin position="31"/>
        <end position="51"/>
    </location>
</feature>
<dbReference type="SUPFAM" id="SSF55073">
    <property type="entry name" value="Nucleotide cyclase"/>
    <property type="match status" value="1"/>
</dbReference>
<evidence type="ECO:0000256" key="1">
    <source>
        <dbReference type="SAM" id="Phobius"/>
    </source>
</evidence>
<dbReference type="InterPro" id="IPR050697">
    <property type="entry name" value="Adenylyl/Guanylyl_Cyclase_3/4"/>
</dbReference>
<dbReference type="eggNOG" id="COG2114">
    <property type="taxonomic scope" value="Bacteria"/>
</dbReference>
<dbReference type="GO" id="GO:0035556">
    <property type="term" value="P:intracellular signal transduction"/>
    <property type="evidence" value="ECO:0007669"/>
    <property type="project" value="InterPro"/>
</dbReference>
<dbReference type="AlphaFoldDB" id="Q0F3A7"/>
<dbReference type="Gene3D" id="3.30.70.1230">
    <property type="entry name" value="Nucleotide cyclase"/>
    <property type="match status" value="1"/>
</dbReference>
<comment type="caution">
    <text evidence="3">The sequence shown here is derived from an EMBL/GenBank/DDBJ whole genome shotgun (WGS) entry which is preliminary data.</text>
</comment>